<reference evidence="6 7" key="1">
    <citation type="submission" date="2017-05" db="EMBL/GenBank/DDBJ databases">
        <title>Lactobacillus nurukis nov., sp. nov., isolated from nuruk.</title>
        <authorList>
            <person name="Kim S.-J."/>
        </authorList>
    </citation>
    <scope>NUCLEOTIDE SEQUENCE [LARGE SCALE GENOMIC DNA]</scope>
    <source>
        <strain evidence="6 7">SYF10-1a</strain>
    </source>
</reference>
<proteinExistence type="inferred from homology"/>
<sequence>MEQIKVGVLNLMQNKFETMINFQSALGKDVDLKFYYSATRYINRKLDLNITKNMKPLNLEDISTLDGFIITGAPVEKLDFSKLSYSDEINQLIDLLNRMNIPQLYVCWGAMAALNRLYDIDKMILPHKTFGVFQNQIITSTTLLDNISNNFPAPHARYAEMNHEQINNESTLQIDAISENGLFTLVESTIKHQTFLFSHLEYQKDSLDKEYHRELASEKIKHPLPANNYYSPLDHKPIFSWKQTQQNFYNNWLKTVTEHKLTTC</sequence>
<evidence type="ECO:0000313" key="7">
    <source>
        <dbReference type="Proteomes" id="UP000235649"/>
    </source>
</evidence>
<evidence type="ECO:0000256" key="5">
    <source>
        <dbReference type="PIRSR" id="PIRSR000450-1"/>
    </source>
</evidence>
<keyword evidence="7" id="KW-1185">Reference proteome</keyword>
<dbReference type="EMBL" id="NIPR01000010">
    <property type="protein sequence ID" value="PMD72066.1"/>
    <property type="molecule type" value="Genomic_DNA"/>
</dbReference>
<dbReference type="InterPro" id="IPR033752">
    <property type="entry name" value="MetA_family"/>
</dbReference>
<keyword evidence="4" id="KW-0963">Cytoplasm</keyword>
<evidence type="ECO:0000313" key="6">
    <source>
        <dbReference type="EMBL" id="PMD72066.1"/>
    </source>
</evidence>
<dbReference type="PANTHER" id="PTHR20919">
    <property type="entry name" value="HOMOSERINE O-SUCCINYLTRANSFERASE"/>
    <property type="match status" value="1"/>
</dbReference>
<dbReference type="HAMAP" id="MF_00295">
    <property type="entry name" value="MetA_acyltransf"/>
    <property type="match status" value="1"/>
</dbReference>
<accession>A0A2N7AVA5</accession>
<dbReference type="PIRSF" id="PIRSF000450">
    <property type="entry name" value="H_ser_succinyltr"/>
    <property type="match status" value="1"/>
</dbReference>
<feature type="binding site" evidence="4">
    <location>
        <position position="128"/>
    </location>
    <ligand>
        <name>substrate</name>
    </ligand>
</feature>
<feature type="active site" description="Acyl-thioester intermediate" evidence="4 5">
    <location>
        <position position="107"/>
    </location>
</feature>
<evidence type="ECO:0000256" key="3">
    <source>
        <dbReference type="ARBA" id="ARBA00023315"/>
    </source>
</evidence>
<dbReference type="OrthoDB" id="9772423at2"/>
<evidence type="ECO:0000256" key="4">
    <source>
        <dbReference type="HAMAP-Rule" id="MF_00295"/>
    </source>
</evidence>
<comment type="function">
    <text evidence="4">Transfers an acetyl group from acetyl-CoA to L-serine, forming acetyl-L-serine.</text>
</comment>
<comment type="similarity">
    <text evidence="4">Belongs to the MetA family.</text>
</comment>
<feature type="active site" evidence="4">
    <location>
        <position position="201"/>
    </location>
</feature>
<organism evidence="6 7">
    <name type="scientific">Companilactobacillus nuruki</name>
    <dbReference type="NCBI Taxonomy" id="1993540"/>
    <lineage>
        <taxon>Bacteria</taxon>
        <taxon>Bacillati</taxon>
        <taxon>Bacillota</taxon>
        <taxon>Bacilli</taxon>
        <taxon>Lactobacillales</taxon>
        <taxon>Lactobacillaceae</taxon>
        <taxon>Companilactobacillus</taxon>
    </lineage>
</organism>
<comment type="catalytic activity">
    <reaction evidence="4">
        <text>L-serine + acetyl-CoA = O-acetyl-L-serine + CoA</text>
        <dbReference type="Rhea" id="RHEA:24560"/>
        <dbReference type="ChEBI" id="CHEBI:33384"/>
        <dbReference type="ChEBI" id="CHEBI:57287"/>
        <dbReference type="ChEBI" id="CHEBI:57288"/>
        <dbReference type="ChEBI" id="CHEBI:58340"/>
        <dbReference type="EC" id="2.3.1.30"/>
    </reaction>
</comment>
<dbReference type="Gene3D" id="3.40.50.880">
    <property type="match status" value="1"/>
</dbReference>
<dbReference type="GO" id="GO:0005737">
    <property type="term" value="C:cytoplasm"/>
    <property type="evidence" value="ECO:0007669"/>
    <property type="project" value="UniProtKB-SubCell"/>
</dbReference>
<comment type="subcellular location">
    <subcellularLocation>
        <location evidence="4">Cytoplasm</location>
    </subcellularLocation>
</comment>
<feature type="binding site" evidence="4">
    <location>
        <position position="213"/>
    </location>
    <ligand>
        <name>substrate</name>
    </ligand>
</feature>
<dbReference type="UniPathway" id="UPA00136">
    <property type="reaction ID" value="UER00199"/>
</dbReference>
<comment type="caution">
    <text evidence="6">The sequence shown here is derived from an EMBL/GenBank/DDBJ whole genome shotgun (WGS) entry which is preliminary data.</text>
</comment>
<dbReference type="EC" id="2.3.1.30" evidence="4"/>
<dbReference type="GO" id="GO:0006535">
    <property type="term" value="P:cysteine biosynthetic process from serine"/>
    <property type="evidence" value="ECO:0007669"/>
    <property type="project" value="UniProtKB-UniRule"/>
</dbReference>
<feature type="site" description="Important for acyl-CoA specificity" evidence="4">
    <location>
        <position position="76"/>
    </location>
</feature>
<comment type="pathway">
    <text evidence="4">Amino-acid biosynthesis; L-cysteine biosynthesis; L-cysteine from L-serine: step 1/2.</text>
</comment>
<comment type="caution">
    <text evidence="4">Lacks conserved residue(s) required for the propagation of feature annotation.</text>
</comment>
<dbReference type="PANTHER" id="PTHR20919:SF0">
    <property type="entry name" value="HOMOSERINE O-SUCCINYLTRANSFERASE"/>
    <property type="match status" value="1"/>
</dbReference>
<dbReference type="RefSeq" id="WP_102195814.1">
    <property type="nucleotide sequence ID" value="NZ_NIPR01000010.1"/>
</dbReference>
<keyword evidence="2 4" id="KW-0808">Transferase</keyword>
<keyword evidence="4" id="KW-0198">Cysteine biosynthesis</keyword>
<name>A0A2N7AVA5_9LACO</name>
<dbReference type="AlphaFoldDB" id="A0A2N7AVA5"/>
<gene>
    <name evidence="6" type="ORF">CBP76_04820</name>
</gene>
<protein>
    <recommendedName>
        <fullName evidence="4">Serine O-acetyltransferase</fullName>
        <shortName evidence="4">SAT</shortName>
        <ecNumber evidence="4">2.3.1.30</ecNumber>
    </recommendedName>
</protein>
<feature type="active site" description="Proton acceptor" evidence="4">
    <location>
        <position position="199"/>
    </location>
</feature>
<keyword evidence="3 4" id="KW-0012">Acyltransferase</keyword>
<dbReference type="InterPro" id="IPR029062">
    <property type="entry name" value="Class_I_gatase-like"/>
</dbReference>
<feature type="site" description="Important for substrate specificity" evidence="4">
    <location>
        <position position="156"/>
    </location>
</feature>
<dbReference type="Pfam" id="PF04204">
    <property type="entry name" value="HTS"/>
    <property type="match status" value="1"/>
</dbReference>
<dbReference type="GO" id="GO:0009001">
    <property type="term" value="F:serine O-acetyltransferase activity"/>
    <property type="evidence" value="ECO:0007669"/>
    <property type="project" value="UniProtKB-UniRule"/>
</dbReference>
<keyword evidence="1 4" id="KW-0028">Amino-acid biosynthesis</keyword>
<dbReference type="Proteomes" id="UP000235649">
    <property type="component" value="Unassembled WGS sequence"/>
</dbReference>
<dbReference type="SUPFAM" id="SSF52317">
    <property type="entry name" value="Class I glutamine amidotransferase-like"/>
    <property type="match status" value="1"/>
</dbReference>
<dbReference type="GO" id="GO:0008899">
    <property type="term" value="F:homoserine O-succinyltransferase activity"/>
    <property type="evidence" value="ECO:0007669"/>
    <property type="project" value="TreeGrafter"/>
</dbReference>
<evidence type="ECO:0000256" key="1">
    <source>
        <dbReference type="ARBA" id="ARBA00022605"/>
    </source>
</evidence>
<evidence type="ECO:0000256" key="2">
    <source>
        <dbReference type="ARBA" id="ARBA00022679"/>
    </source>
</evidence>